<proteinExistence type="predicted"/>
<evidence type="ECO:0000313" key="3">
    <source>
        <dbReference type="Proteomes" id="UP000294847"/>
    </source>
</evidence>
<organism evidence="2 3">
    <name type="scientific">Pyricularia oryzae</name>
    <name type="common">Rice blast fungus</name>
    <name type="synonym">Magnaporthe oryzae</name>
    <dbReference type="NCBI Taxonomy" id="318829"/>
    <lineage>
        <taxon>Eukaryota</taxon>
        <taxon>Fungi</taxon>
        <taxon>Dikarya</taxon>
        <taxon>Ascomycota</taxon>
        <taxon>Pezizomycotina</taxon>
        <taxon>Sordariomycetes</taxon>
        <taxon>Sordariomycetidae</taxon>
        <taxon>Magnaporthales</taxon>
        <taxon>Pyriculariaceae</taxon>
        <taxon>Pyricularia</taxon>
    </lineage>
</organism>
<accession>A0A4P7N1I7</accession>
<evidence type="ECO:0000259" key="1">
    <source>
        <dbReference type="Pfam" id="PF06722"/>
    </source>
</evidence>
<dbReference type="Proteomes" id="UP000294847">
    <property type="component" value="Chromosome 1"/>
</dbReference>
<dbReference type="PANTHER" id="PTHR21015">
    <property type="entry name" value="UDP-N-ACETYLGLUCOSAMINE--N-ACETYLMURAMYL-(PENTAPEPTIDE) PYROPHOSPHORYL-UNDECAPRENOL N-ACETYLGLUCOSAMINE TRANSFERASE 1"/>
    <property type="match status" value="1"/>
</dbReference>
<dbReference type="PANTHER" id="PTHR21015:SF22">
    <property type="entry name" value="GLYCOSYLTRANSFERASE"/>
    <property type="match status" value="1"/>
</dbReference>
<sequence length="468" mass="51152">MTVNHNVPAQVDGMKHPYLVFAARPEHGHTYPILQIARDMIRRGFEATILTGEQYGEDIIKMGARPVTLPHYNPTPEALGELAKVSSKLQTLAWGLRHIVAPQMPIWYGTLKETLETLRLERPGQQFVIVSDLAFTGQQPLVRGAPLPKGFSVRPPVIHINVVPLAMPSIDTGPFGLGLPPDSSESGRARNKLLNAIYYGPDGPYGPFGAEHIRLLKSLGATDIPSTVEAWGYTTSFPDITLQVCSPSLEFPRSDLPDNVHFVGCLPRKPIGPDYEYPQWLKDIVSPTDGSTRKKRIIGVAQGTIAVDYTDLIIPTIQGLANDDDVVVIALLGKKGATLPEGVTVPANARVVDYMPYEVVLNHADVWVANAGYGGFTQGVMHGVPMVLAGDTQDKPDIAMIREWSGVACNLRTGTPTPEQVAKGVREIYSNDSYKARVVEVQKENEAMNCLDAVEKHIWDIFAKMGVI</sequence>
<name>A0A4P7N1I7_PYROR</name>
<dbReference type="Pfam" id="PF06722">
    <property type="entry name" value="EryCIII-like_C"/>
    <property type="match status" value="1"/>
</dbReference>
<feature type="domain" description="Erythromycin biosynthesis protein CIII-like C-terminal" evidence="1">
    <location>
        <begin position="321"/>
        <end position="452"/>
    </location>
</feature>
<protein>
    <recommendedName>
        <fullName evidence="1">Erythromycin biosynthesis protein CIII-like C-terminal domain-containing protein</fullName>
    </recommendedName>
</protein>
<dbReference type="Gene3D" id="3.40.50.2000">
    <property type="entry name" value="Glycogen Phosphorylase B"/>
    <property type="match status" value="2"/>
</dbReference>
<reference evidence="2 3" key="1">
    <citation type="journal article" date="2019" name="Mol. Biol. Evol.">
        <title>Blast fungal genomes show frequent chromosomal changes, gene gains and losses, and effector gene turnover.</title>
        <authorList>
            <person name="Gomez Luciano L.B."/>
            <person name="Jason Tsai I."/>
            <person name="Chuma I."/>
            <person name="Tosa Y."/>
            <person name="Chen Y.H."/>
            <person name="Li J.Y."/>
            <person name="Li M.Y."/>
            <person name="Jade Lu M.Y."/>
            <person name="Nakayashiki H."/>
            <person name="Li W.H."/>
        </authorList>
    </citation>
    <scope>NUCLEOTIDE SEQUENCE [LARGE SCALE GENOMIC DNA]</scope>
    <source>
        <strain evidence="2">MZ5-1-6</strain>
    </source>
</reference>
<dbReference type="GO" id="GO:0016757">
    <property type="term" value="F:glycosyltransferase activity"/>
    <property type="evidence" value="ECO:0007669"/>
    <property type="project" value="TreeGrafter"/>
</dbReference>
<dbReference type="AlphaFoldDB" id="A0A4P7N1I7"/>
<gene>
    <name evidence="2" type="ORF">PoMZ_09373</name>
</gene>
<dbReference type="SUPFAM" id="SSF53756">
    <property type="entry name" value="UDP-Glycosyltransferase/glycogen phosphorylase"/>
    <property type="match status" value="1"/>
</dbReference>
<dbReference type="InterPro" id="IPR010610">
    <property type="entry name" value="EryCIII-like_C"/>
</dbReference>
<dbReference type="EMBL" id="CP034204">
    <property type="protein sequence ID" value="QBZ53684.1"/>
    <property type="molecule type" value="Genomic_DNA"/>
</dbReference>
<evidence type="ECO:0000313" key="2">
    <source>
        <dbReference type="EMBL" id="QBZ53684.1"/>
    </source>
</evidence>